<evidence type="ECO:0000313" key="2">
    <source>
        <dbReference type="EMBL" id="SEN43418.1"/>
    </source>
</evidence>
<reference evidence="1 4" key="2">
    <citation type="submission" date="2021-06" db="EMBL/GenBank/DDBJ databases">
        <title>Whole genome sequence of Paenibacillus sophorae DSM23020 for comparative genomics.</title>
        <authorList>
            <person name="Kim M.-J."/>
            <person name="Lee G."/>
            <person name="Shin J.-H."/>
        </authorList>
    </citation>
    <scope>NUCLEOTIDE SEQUENCE [LARGE SCALE GENOMIC DNA]</scope>
    <source>
        <strain evidence="1 4">DSM 23020</strain>
    </source>
</reference>
<name>A0A1H8GJD4_9BACL</name>
<evidence type="ECO:0000313" key="4">
    <source>
        <dbReference type="Proteomes" id="UP000683429"/>
    </source>
</evidence>
<dbReference type="Proteomes" id="UP000198809">
    <property type="component" value="Unassembled WGS sequence"/>
</dbReference>
<gene>
    <name evidence="1" type="ORF">KP014_20150</name>
    <name evidence="2" type="ORF">SAMN04487895_101516</name>
</gene>
<reference evidence="2 3" key="1">
    <citation type="submission" date="2016-10" db="EMBL/GenBank/DDBJ databases">
        <authorList>
            <person name="de Groot N.N."/>
        </authorList>
    </citation>
    <scope>NUCLEOTIDE SEQUENCE [LARGE SCALE GENOMIC DNA]</scope>
    <source>
        <strain evidence="2 3">CGMCC 1.10238</strain>
    </source>
</reference>
<dbReference type="RefSeq" id="WP_036588054.1">
    <property type="nucleotide sequence ID" value="NZ_CP076607.1"/>
</dbReference>
<dbReference type="Proteomes" id="UP000683429">
    <property type="component" value="Chromosome"/>
</dbReference>
<dbReference type="STRING" id="1333845.SAMN04487895_101516"/>
<sequence length="71" mass="7910">MTKTILKNKKDGTYGTLEYSMFGGSVHWFDGEILGKSLGESIQNILGRWDIVPLPEGYEVGEYGGVKKIEK</sequence>
<dbReference type="AlphaFoldDB" id="A0A1H8GJD4"/>
<dbReference type="OrthoDB" id="2660293at2"/>
<evidence type="ECO:0000313" key="1">
    <source>
        <dbReference type="EMBL" id="QWU14225.1"/>
    </source>
</evidence>
<protein>
    <submittedName>
        <fullName evidence="2">Uncharacterized protein</fullName>
    </submittedName>
</protein>
<evidence type="ECO:0000313" key="3">
    <source>
        <dbReference type="Proteomes" id="UP000198809"/>
    </source>
</evidence>
<keyword evidence="4" id="KW-1185">Reference proteome</keyword>
<accession>A0A1H8GJD4</accession>
<dbReference type="EMBL" id="FODH01000001">
    <property type="protein sequence ID" value="SEN43418.1"/>
    <property type="molecule type" value="Genomic_DNA"/>
</dbReference>
<proteinExistence type="predicted"/>
<organism evidence="2 3">
    <name type="scientific">Paenibacillus sophorae</name>
    <dbReference type="NCBI Taxonomy" id="1333845"/>
    <lineage>
        <taxon>Bacteria</taxon>
        <taxon>Bacillati</taxon>
        <taxon>Bacillota</taxon>
        <taxon>Bacilli</taxon>
        <taxon>Bacillales</taxon>
        <taxon>Paenibacillaceae</taxon>
        <taxon>Paenibacillus</taxon>
    </lineage>
</organism>
<dbReference type="EMBL" id="CP076607">
    <property type="protein sequence ID" value="QWU14225.1"/>
    <property type="molecule type" value="Genomic_DNA"/>
</dbReference>